<gene>
    <name evidence="1" type="ORF">PIB30_053768</name>
</gene>
<evidence type="ECO:0000313" key="2">
    <source>
        <dbReference type="Proteomes" id="UP001341840"/>
    </source>
</evidence>
<evidence type="ECO:0000313" key="1">
    <source>
        <dbReference type="EMBL" id="MED6160689.1"/>
    </source>
</evidence>
<comment type="caution">
    <text evidence="1">The sequence shown here is derived from an EMBL/GenBank/DDBJ whole genome shotgun (WGS) entry which is preliminary data.</text>
</comment>
<proteinExistence type="predicted"/>
<name>A0ABU6UI05_9FABA</name>
<protein>
    <submittedName>
        <fullName evidence="1">Uncharacterized protein</fullName>
    </submittedName>
</protein>
<dbReference type="EMBL" id="JASCZI010121232">
    <property type="protein sequence ID" value="MED6160689.1"/>
    <property type="molecule type" value="Genomic_DNA"/>
</dbReference>
<reference evidence="1 2" key="1">
    <citation type="journal article" date="2023" name="Plants (Basel)">
        <title>Bridging the Gap: Combining Genomics and Transcriptomics Approaches to Understand Stylosanthes scabra, an Orphan Legume from the Brazilian Caatinga.</title>
        <authorList>
            <person name="Ferreira-Neto J.R.C."/>
            <person name="da Silva M.D."/>
            <person name="Binneck E."/>
            <person name="de Melo N.F."/>
            <person name="da Silva R.H."/>
            <person name="de Melo A.L.T.M."/>
            <person name="Pandolfi V."/>
            <person name="Bustamante F.O."/>
            <person name="Brasileiro-Vidal A.C."/>
            <person name="Benko-Iseppon A.M."/>
        </authorList>
    </citation>
    <scope>NUCLEOTIDE SEQUENCE [LARGE SCALE GENOMIC DNA]</scope>
    <source>
        <tissue evidence="1">Leaves</tissue>
    </source>
</reference>
<sequence length="104" mass="11611">MTYRKSGCYTYASKRGQLKCANDLSYRSPIGRMGRNGVKSATAICTPLPTRRDSPSSFNLKMLTADSRHACTAGEFIPVMRIYSSPSWDQYPHSCVCQGYVDKD</sequence>
<organism evidence="1 2">
    <name type="scientific">Stylosanthes scabra</name>
    <dbReference type="NCBI Taxonomy" id="79078"/>
    <lineage>
        <taxon>Eukaryota</taxon>
        <taxon>Viridiplantae</taxon>
        <taxon>Streptophyta</taxon>
        <taxon>Embryophyta</taxon>
        <taxon>Tracheophyta</taxon>
        <taxon>Spermatophyta</taxon>
        <taxon>Magnoliopsida</taxon>
        <taxon>eudicotyledons</taxon>
        <taxon>Gunneridae</taxon>
        <taxon>Pentapetalae</taxon>
        <taxon>rosids</taxon>
        <taxon>fabids</taxon>
        <taxon>Fabales</taxon>
        <taxon>Fabaceae</taxon>
        <taxon>Papilionoideae</taxon>
        <taxon>50 kb inversion clade</taxon>
        <taxon>dalbergioids sensu lato</taxon>
        <taxon>Dalbergieae</taxon>
        <taxon>Pterocarpus clade</taxon>
        <taxon>Stylosanthes</taxon>
    </lineage>
</organism>
<accession>A0ABU6UI05</accession>
<keyword evidence="2" id="KW-1185">Reference proteome</keyword>
<dbReference type="Proteomes" id="UP001341840">
    <property type="component" value="Unassembled WGS sequence"/>
</dbReference>